<dbReference type="InterPro" id="IPR027417">
    <property type="entry name" value="P-loop_NTPase"/>
</dbReference>
<evidence type="ECO:0000256" key="5">
    <source>
        <dbReference type="SAM" id="MobiDB-lite"/>
    </source>
</evidence>
<dbReference type="SUPFAM" id="SSF52540">
    <property type="entry name" value="P-loop containing nucleoside triphosphate hydrolases"/>
    <property type="match status" value="1"/>
</dbReference>
<evidence type="ECO:0000256" key="3">
    <source>
        <dbReference type="ARBA" id="ARBA00022806"/>
    </source>
</evidence>
<dbReference type="InterPro" id="IPR001650">
    <property type="entry name" value="Helicase_C-like"/>
</dbReference>
<dbReference type="PANTHER" id="PTHR12131">
    <property type="entry name" value="ATP-DEPENDENT RNA AND DNA HELICASE"/>
    <property type="match status" value="1"/>
</dbReference>
<dbReference type="InterPro" id="IPR050699">
    <property type="entry name" value="RNA-DNA_Helicase"/>
</dbReference>
<feature type="domain" description="Helicase ATP-binding" evidence="6">
    <location>
        <begin position="44"/>
        <end position="200"/>
    </location>
</feature>
<dbReference type="PROSITE" id="PS51194">
    <property type="entry name" value="HELICASE_CTER"/>
    <property type="match status" value="1"/>
</dbReference>
<dbReference type="GO" id="GO:0005524">
    <property type="term" value="F:ATP binding"/>
    <property type="evidence" value="ECO:0007669"/>
    <property type="project" value="UniProtKB-KW"/>
</dbReference>
<dbReference type="PROSITE" id="PS51192">
    <property type="entry name" value="HELICASE_ATP_BIND_1"/>
    <property type="match status" value="1"/>
</dbReference>
<keyword evidence="2" id="KW-0378">Hydrolase</keyword>
<accession>A0A6J4P2H9</accession>
<dbReference type="GO" id="GO:0016787">
    <property type="term" value="F:hydrolase activity"/>
    <property type="evidence" value="ECO:0007669"/>
    <property type="project" value="UniProtKB-KW"/>
</dbReference>
<evidence type="ECO:0000256" key="1">
    <source>
        <dbReference type="ARBA" id="ARBA00022741"/>
    </source>
</evidence>
<dbReference type="GO" id="GO:0003676">
    <property type="term" value="F:nucleic acid binding"/>
    <property type="evidence" value="ECO:0007669"/>
    <property type="project" value="InterPro"/>
</dbReference>
<feature type="region of interest" description="Disordered" evidence="5">
    <location>
        <begin position="392"/>
        <end position="411"/>
    </location>
</feature>
<reference evidence="8" key="1">
    <citation type="submission" date="2020-02" db="EMBL/GenBank/DDBJ databases">
        <authorList>
            <person name="Meier V. D."/>
        </authorList>
    </citation>
    <scope>NUCLEOTIDE SEQUENCE</scope>
    <source>
        <strain evidence="8">AVDCRST_MAG35</strain>
    </source>
</reference>
<keyword evidence="3 8" id="KW-0347">Helicase</keyword>
<dbReference type="PANTHER" id="PTHR12131:SF1">
    <property type="entry name" value="ATP-DEPENDENT RNA HELICASE SUPV3L1, MITOCHONDRIAL-RELATED"/>
    <property type="match status" value="1"/>
</dbReference>
<evidence type="ECO:0000256" key="4">
    <source>
        <dbReference type="ARBA" id="ARBA00022840"/>
    </source>
</evidence>
<evidence type="ECO:0000313" key="8">
    <source>
        <dbReference type="EMBL" id="CAA9400783.1"/>
    </source>
</evidence>
<dbReference type="EMBL" id="CADCUY010000181">
    <property type="protein sequence ID" value="CAA9400783.1"/>
    <property type="molecule type" value="Genomic_DNA"/>
</dbReference>
<protein>
    <submittedName>
        <fullName evidence="8">Helicase</fullName>
    </submittedName>
</protein>
<proteinExistence type="predicted"/>
<keyword evidence="4" id="KW-0067">ATP-binding</keyword>
<sequence>MTTPPLLDRLPAGAAADPDGLYDAFAAWAADRDLPLYPAQSEALIELVTGANVVLATPTGSGKSLVALGAQAAALAQGRRSVYTAPIKALVSEKFFALVDVLGPDRVGMVTGDGAVNASAPVVVCTAEVLANQALREGAAADVGLVVMDEFHYYADRDRGWAWQVPLLELPQAQFLLMSATLGDVTRFEADLTRRTGRPTATVAHAERPVPLHHRYSLTPVHETVDELLESKEAPVYVVHPTQAGALERAQSLLSVTVASRELRDRIAAEIGGFRFAAGFGAVLSKLVRHGVGVHHAGMLPKYRRLVETLAQQGLLPVICGTDTLGVGINVPIRTVLITSLTKYDGHRTRLLSAREFHQVAGRAGRAGYDTAGTVVVQAPEHDVENHRALAKAGDDPKKRRKVQRKKAPEGEVSWGEPTFARLVAAPPEPLVSRMRVTHAVVLNVIARPGNAASAMRHLLRESHEDRASQVRLVKRAVAITRDLLTAGVVERLEAPDETGRMLRLTVDLQADFALNQPLSTFVIAALDVLDPESPTPALDVVSVVEATLDDPRAILLAQQHAARGEAVAQMKAEGIEYEERMELLEEVTWPKPLAELLEAAFEQYRVSAPWLPEDALSPKSVVRTMLEEAMTFGDLVRRYSLARSEGLVLRYLSDAYRALRRTVPEQLRTDELGDVIEWLGEVVRQTDSSLLDEWEALTDPAAIAAAAAGGAPPPPVVRGISANTRAFTVAVRNALFRRVDLFARRRWWDLGELDGELSGWGYDRWAAAGAEYYAEHEDVGTGAGARAPAMLQVEVQHEPRRWHVRQVLDDPAGDRDWGITAEVDLDASDDEGAAVVRVLAVERLGG</sequence>
<evidence type="ECO:0000259" key="6">
    <source>
        <dbReference type="PROSITE" id="PS51192"/>
    </source>
</evidence>
<dbReference type="SMART" id="SM00487">
    <property type="entry name" value="DEXDc"/>
    <property type="match status" value="1"/>
</dbReference>
<dbReference type="Pfam" id="PF00271">
    <property type="entry name" value="Helicase_C"/>
    <property type="match status" value="1"/>
</dbReference>
<dbReference type="InterPro" id="IPR021904">
    <property type="entry name" value="DUF3516"/>
</dbReference>
<keyword evidence="1" id="KW-0547">Nucleotide-binding</keyword>
<dbReference type="AlphaFoldDB" id="A0A6J4P2H9"/>
<name>A0A6J4P2H9_9ACTN</name>
<evidence type="ECO:0000256" key="2">
    <source>
        <dbReference type="ARBA" id="ARBA00022801"/>
    </source>
</evidence>
<dbReference type="SMART" id="SM00490">
    <property type="entry name" value="HELICc"/>
    <property type="match status" value="1"/>
</dbReference>
<dbReference type="InterPro" id="IPR011545">
    <property type="entry name" value="DEAD/DEAH_box_helicase_dom"/>
</dbReference>
<dbReference type="Pfam" id="PF12029">
    <property type="entry name" value="DUF3516"/>
    <property type="match status" value="1"/>
</dbReference>
<feature type="domain" description="Helicase C-terminal" evidence="7">
    <location>
        <begin position="246"/>
        <end position="409"/>
    </location>
</feature>
<organism evidence="8">
    <name type="scientific">uncultured Quadrisphaera sp</name>
    <dbReference type="NCBI Taxonomy" id="904978"/>
    <lineage>
        <taxon>Bacteria</taxon>
        <taxon>Bacillati</taxon>
        <taxon>Actinomycetota</taxon>
        <taxon>Actinomycetes</taxon>
        <taxon>Kineosporiales</taxon>
        <taxon>Kineosporiaceae</taxon>
        <taxon>Quadrisphaera</taxon>
        <taxon>environmental samples</taxon>
    </lineage>
</organism>
<dbReference type="Gene3D" id="3.40.50.300">
    <property type="entry name" value="P-loop containing nucleotide triphosphate hydrolases"/>
    <property type="match status" value="2"/>
</dbReference>
<gene>
    <name evidence="8" type="ORF">AVDCRST_MAG35-890</name>
</gene>
<dbReference type="Pfam" id="PF00270">
    <property type="entry name" value="DEAD"/>
    <property type="match status" value="1"/>
</dbReference>
<dbReference type="GO" id="GO:0004386">
    <property type="term" value="F:helicase activity"/>
    <property type="evidence" value="ECO:0007669"/>
    <property type="project" value="UniProtKB-KW"/>
</dbReference>
<evidence type="ECO:0000259" key="7">
    <source>
        <dbReference type="PROSITE" id="PS51194"/>
    </source>
</evidence>
<dbReference type="InterPro" id="IPR014001">
    <property type="entry name" value="Helicase_ATP-bd"/>
</dbReference>